<evidence type="ECO:0000313" key="1">
    <source>
        <dbReference type="EMBL" id="GFS47431.1"/>
    </source>
</evidence>
<dbReference type="OrthoDB" id="6434564at2759"/>
<accession>A0A8X6IJ96</accession>
<dbReference type="AlphaFoldDB" id="A0A8X6IJ96"/>
<protein>
    <submittedName>
        <fullName evidence="1">RNase H domain-containing protein</fullName>
    </submittedName>
</protein>
<reference evidence="1" key="1">
    <citation type="submission" date="2020-08" db="EMBL/GenBank/DDBJ databases">
        <title>Multicomponent nature underlies the extraordinary mechanical properties of spider dragline silk.</title>
        <authorList>
            <person name="Kono N."/>
            <person name="Nakamura H."/>
            <person name="Mori M."/>
            <person name="Yoshida Y."/>
            <person name="Ohtoshi R."/>
            <person name="Malay A.D."/>
            <person name="Moran D.A.P."/>
            <person name="Tomita M."/>
            <person name="Numata K."/>
            <person name="Arakawa K."/>
        </authorList>
    </citation>
    <scope>NUCLEOTIDE SEQUENCE</scope>
</reference>
<dbReference type="Proteomes" id="UP000886998">
    <property type="component" value="Unassembled WGS sequence"/>
</dbReference>
<keyword evidence="2" id="KW-1185">Reference proteome</keyword>
<gene>
    <name evidence="1" type="primary">AVEN_131935_1</name>
    <name evidence="1" type="ORF">TNIN_273211</name>
</gene>
<dbReference type="GO" id="GO:0003676">
    <property type="term" value="F:nucleic acid binding"/>
    <property type="evidence" value="ECO:0007669"/>
    <property type="project" value="InterPro"/>
</dbReference>
<dbReference type="SUPFAM" id="SSF53098">
    <property type="entry name" value="Ribonuclease H-like"/>
    <property type="match status" value="1"/>
</dbReference>
<comment type="caution">
    <text evidence="1">The sequence shown here is derived from an EMBL/GenBank/DDBJ whole genome shotgun (WGS) entry which is preliminary data.</text>
</comment>
<name>A0A8X6IJ96_9ARAC</name>
<organism evidence="1 2">
    <name type="scientific">Trichonephila inaurata madagascariensis</name>
    <dbReference type="NCBI Taxonomy" id="2747483"/>
    <lineage>
        <taxon>Eukaryota</taxon>
        <taxon>Metazoa</taxon>
        <taxon>Ecdysozoa</taxon>
        <taxon>Arthropoda</taxon>
        <taxon>Chelicerata</taxon>
        <taxon>Arachnida</taxon>
        <taxon>Araneae</taxon>
        <taxon>Araneomorphae</taxon>
        <taxon>Entelegynae</taxon>
        <taxon>Araneoidea</taxon>
        <taxon>Nephilidae</taxon>
        <taxon>Trichonephila</taxon>
        <taxon>Trichonephila inaurata</taxon>
    </lineage>
</organism>
<evidence type="ECO:0000313" key="2">
    <source>
        <dbReference type="Proteomes" id="UP000886998"/>
    </source>
</evidence>
<dbReference type="InterPro" id="IPR012337">
    <property type="entry name" value="RNaseH-like_sf"/>
</dbReference>
<dbReference type="Gene3D" id="3.30.420.10">
    <property type="entry name" value="Ribonuclease H-like superfamily/Ribonuclease H"/>
    <property type="match status" value="1"/>
</dbReference>
<sequence length="98" mass="11260">MGLVKIKSESNYEDLWTLPDSHNSIQYLKTWAHIGDKISLSILRKVILISHYHKAHFQQIPSHVNIYGNELADTLAEEGLDHPVSSTLELTYLELFSR</sequence>
<proteinExistence type="predicted"/>
<dbReference type="InterPro" id="IPR036397">
    <property type="entry name" value="RNaseH_sf"/>
</dbReference>
<dbReference type="EMBL" id="BMAV01026108">
    <property type="protein sequence ID" value="GFS47431.1"/>
    <property type="molecule type" value="Genomic_DNA"/>
</dbReference>